<dbReference type="OrthoDB" id="6783117at2759"/>
<name>A0A9N9MU57_9CUCU</name>
<evidence type="ECO:0000313" key="3">
    <source>
        <dbReference type="Proteomes" id="UP001152799"/>
    </source>
</evidence>
<reference evidence="2" key="1">
    <citation type="submission" date="2022-01" db="EMBL/GenBank/DDBJ databases">
        <authorList>
            <person name="King R."/>
        </authorList>
    </citation>
    <scope>NUCLEOTIDE SEQUENCE</scope>
</reference>
<dbReference type="Proteomes" id="UP001152799">
    <property type="component" value="Chromosome 6"/>
</dbReference>
<dbReference type="EMBL" id="OU892282">
    <property type="protein sequence ID" value="CAG9770530.1"/>
    <property type="molecule type" value="Genomic_DNA"/>
</dbReference>
<organism evidence="2 3">
    <name type="scientific">Ceutorhynchus assimilis</name>
    <name type="common">cabbage seed weevil</name>
    <dbReference type="NCBI Taxonomy" id="467358"/>
    <lineage>
        <taxon>Eukaryota</taxon>
        <taxon>Metazoa</taxon>
        <taxon>Ecdysozoa</taxon>
        <taxon>Arthropoda</taxon>
        <taxon>Hexapoda</taxon>
        <taxon>Insecta</taxon>
        <taxon>Pterygota</taxon>
        <taxon>Neoptera</taxon>
        <taxon>Endopterygota</taxon>
        <taxon>Coleoptera</taxon>
        <taxon>Polyphaga</taxon>
        <taxon>Cucujiformia</taxon>
        <taxon>Curculionidae</taxon>
        <taxon>Ceutorhynchinae</taxon>
        <taxon>Ceutorhynchus</taxon>
    </lineage>
</organism>
<dbReference type="AlphaFoldDB" id="A0A9N9MU57"/>
<feature type="compositionally biased region" description="Basic residues" evidence="1">
    <location>
        <begin position="1"/>
        <end position="10"/>
    </location>
</feature>
<sequence length="174" mass="19151">MEKQKSHGKKSLPGDRQGGFEADAELDSMPDVGGRKLNRRAPVPQEPTADYNPKDNSTQHHGNTIQSKAKKIIIKTKPTVISKSKHAATIHLLLIGNPSAGHFELITTESDSDNDTRINGSVQDINGAPAQRALPGFLATTKAGSKRQRMTWSDQMNRTVMRCYYKATKLETVQ</sequence>
<protein>
    <submittedName>
        <fullName evidence="2">Uncharacterized protein</fullName>
    </submittedName>
</protein>
<accession>A0A9N9MU57</accession>
<feature type="compositionally biased region" description="Polar residues" evidence="1">
    <location>
        <begin position="54"/>
        <end position="63"/>
    </location>
</feature>
<gene>
    <name evidence="2" type="ORF">CEUTPL_LOCUS10982</name>
</gene>
<proteinExistence type="predicted"/>
<evidence type="ECO:0000313" key="2">
    <source>
        <dbReference type="EMBL" id="CAG9770530.1"/>
    </source>
</evidence>
<evidence type="ECO:0000256" key="1">
    <source>
        <dbReference type="SAM" id="MobiDB-lite"/>
    </source>
</evidence>
<keyword evidence="3" id="KW-1185">Reference proteome</keyword>
<feature type="region of interest" description="Disordered" evidence="1">
    <location>
        <begin position="1"/>
        <end position="69"/>
    </location>
</feature>